<reference evidence="2 3" key="1">
    <citation type="submission" date="2015-01" db="EMBL/GenBank/DDBJ databases">
        <title>The Genome Sequence of Capronia semiimmersa CBS27337.</title>
        <authorList>
            <consortium name="The Broad Institute Genomics Platform"/>
            <person name="Cuomo C."/>
            <person name="de Hoog S."/>
            <person name="Gorbushina A."/>
            <person name="Stielow B."/>
            <person name="Teixiera M."/>
            <person name="Abouelleil A."/>
            <person name="Chapman S.B."/>
            <person name="Priest M."/>
            <person name="Young S.K."/>
            <person name="Wortman J."/>
            <person name="Nusbaum C."/>
            <person name="Birren B."/>
        </authorList>
    </citation>
    <scope>NUCLEOTIDE SEQUENCE [LARGE SCALE GENOMIC DNA]</scope>
    <source>
        <strain evidence="2 3">CBS 27337</strain>
    </source>
</reference>
<evidence type="ECO:0000256" key="1">
    <source>
        <dbReference type="SAM" id="MobiDB-lite"/>
    </source>
</evidence>
<dbReference type="HOGENOM" id="CLU_082152_0_0_1"/>
<protein>
    <submittedName>
        <fullName evidence="2">Uncharacterized protein</fullName>
    </submittedName>
</protein>
<dbReference type="AlphaFoldDB" id="A0A0D2FHR0"/>
<feature type="region of interest" description="Disordered" evidence="1">
    <location>
        <begin position="1"/>
        <end position="55"/>
    </location>
</feature>
<proteinExistence type="predicted"/>
<dbReference type="STRING" id="5601.A0A0D2FHR0"/>
<dbReference type="EMBL" id="KN846959">
    <property type="protein sequence ID" value="KIW66325.1"/>
    <property type="molecule type" value="Genomic_DNA"/>
</dbReference>
<accession>A0A0D2FHR0</accession>
<sequence length="299" mass="33562">MSASKNADPNAMADFDTTSGAFRFDISTPPPQKRKRHSDHLGDDDSFFGARDAKRRPMATHCLPIRLSPGRPNVSVPPASFSLYTSIYQQPPTPVDTSDDESLGHQAPDDEAWMLSKQESQPRSDSSTSSTKAQCGDVDVDMDMMAPLATQPRVRRARSNDIMPPERDSNLLGAMDTFARERVPTPISSHFDNRVNELPSVPRHQFPPLRTNLSPMIEQESWISRDGLPSPVEDQDMDMMMDRDDSTNDVRWTRGRYGLDGNYSPSGRARTGRLHMGFLNDCEKCLQKVPGHYSHILWT</sequence>
<organism evidence="2 3">
    <name type="scientific">Phialophora macrospora</name>
    <dbReference type="NCBI Taxonomy" id="1851006"/>
    <lineage>
        <taxon>Eukaryota</taxon>
        <taxon>Fungi</taxon>
        <taxon>Dikarya</taxon>
        <taxon>Ascomycota</taxon>
        <taxon>Pezizomycotina</taxon>
        <taxon>Eurotiomycetes</taxon>
        <taxon>Chaetothyriomycetidae</taxon>
        <taxon>Chaetothyriales</taxon>
        <taxon>Herpotrichiellaceae</taxon>
        <taxon>Phialophora</taxon>
    </lineage>
</organism>
<evidence type="ECO:0000313" key="3">
    <source>
        <dbReference type="Proteomes" id="UP000054266"/>
    </source>
</evidence>
<evidence type="ECO:0000313" key="2">
    <source>
        <dbReference type="EMBL" id="KIW66325.1"/>
    </source>
</evidence>
<dbReference type="Proteomes" id="UP000054266">
    <property type="component" value="Unassembled WGS sequence"/>
</dbReference>
<feature type="region of interest" description="Disordered" evidence="1">
    <location>
        <begin position="226"/>
        <end position="247"/>
    </location>
</feature>
<feature type="region of interest" description="Disordered" evidence="1">
    <location>
        <begin position="114"/>
        <end position="170"/>
    </location>
</feature>
<gene>
    <name evidence="2" type="ORF">PV04_05661</name>
</gene>
<name>A0A0D2FHR0_9EURO</name>
<keyword evidence="3" id="KW-1185">Reference proteome</keyword>